<keyword evidence="12 13" id="KW-0472">Membrane</keyword>
<dbReference type="GO" id="GO:0046872">
    <property type="term" value="F:metal ion binding"/>
    <property type="evidence" value="ECO:0007669"/>
    <property type="project" value="UniProtKB-KW"/>
</dbReference>
<comment type="cofactor">
    <cofactor evidence="1">
        <name>heme</name>
        <dbReference type="ChEBI" id="CHEBI:30413"/>
    </cofactor>
</comment>
<feature type="transmembrane region" description="Helical" evidence="13">
    <location>
        <begin position="72"/>
        <end position="89"/>
    </location>
</feature>
<dbReference type="InterPro" id="IPR016174">
    <property type="entry name" value="Di-haem_cyt_TM"/>
</dbReference>
<evidence type="ECO:0000256" key="13">
    <source>
        <dbReference type="SAM" id="Phobius"/>
    </source>
</evidence>
<dbReference type="InterPro" id="IPR051817">
    <property type="entry name" value="FDH_cytochrome_b556_subunit"/>
</dbReference>
<keyword evidence="6" id="KW-0349">Heme</keyword>
<evidence type="ECO:0000256" key="12">
    <source>
        <dbReference type="ARBA" id="ARBA00023136"/>
    </source>
</evidence>
<feature type="transmembrane region" description="Helical" evidence="13">
    <location>
        <begin position="128"/>
        <end position="151"/>
    </location>
</feature>
<keyword evidence="4" id="KW-0813">Transport</keyword>
<dbReference type="eggNOG" id="COG2864">
    <property type="taxonomic scope" value="Bacteria"/>
</dbReference>
<dbReference type="SUPFAM" id="SSF81342">
    <property type="entry name" value="Transmembrane di-heme cytochromes"/>
    <property type="match status" value="1"/>
</dbReference>
<evidence type="ECO:0000259" key="14">
    <source>
        <dbReference type="Pfam" id="PF01292"/>
    </source>
</evidence>
<keyword evidence="7 13" id="KW-0812">Transmembrane</keyword>
<dbReference type="PANTHER" id="PTHR30074">
    <property type="entry name" value="FORMATE DEHYDROGENASE, NITRATE-INDUCIBLE, CYTOCHROME B556 FDN SUBUNIT"/>
    <property type="match status" value="1"/>
</dbReference>
<evidence type="ECO:0000256" key="6">
    <source>
        <dbReference type="ARBA" id="ARBA00022617"/>
    </source>
</evidence>
<feature type="transmembrane region" description="Helical" evidence="13">
    <location>
        <begin position="32"/>
        <end position="52"/>
    </location>
</feature>
<feature type="domain" description="Cytochrome b561 bacterial/Ni-hydrogenase" evidence="14">
    <location>
        <begin position="22"/>
        <end position="199"/>
    </location>
</feature>
<keyword evidence="11" id="KW-0408">Iron</keyword>
<dbReference type="AlphaFoldDB" id="J1K2J9"/>
<keyword evidence="5" id="KW-1003">Cell membrane</keyword>
<keyword evidence="9" id="KW-0249">Electron transport</keyword>
<dbReference type="NCBIfam" id="TIGR01583">
    <property type="entry name" value="formate-DH-gamm"/>
    <property type="match status" value="1"/>
</dbReference>
<comment type="subcellular location">
    <subcellularLocation>
        <location evidence="2">Cell membrane</location>
        <topology evidence="2">Multi-pass membrane protein</topology>
    </subcellularLocation>
</comment>
<evidence type="ECO:0000256" key="1">
    <source>
        <dbReference type="ARBA" id="ARBA00001971"/>
    </source>
</evidence>
<dbReference type="GO" id="GO:0009326">
    <property type="term" value="C:formate dehydrogenase complex"/>
    <property type="evidence" value="ECO:0007669"/>
    <property type="project" value="InterPro"/>
</dbReference>
<evidence type="ECO:0000313" key="16">
    <source>
        <dbReference type="Proteomes" id="UP000008952"/>
    </source>
</evidence>
<evidence type="ECO:0000256" key="2">
    <source>
        <dbReference type="ARBA" id="ARBA00004651"/>
    </source>
</evidence>
<evidence type="ECO:0000256" key="9">
    <source>
        <dbReference type="ARBA" id="ARBA00022982"/>
    </source>
</evidence>
<dbReference type="InterPro" id="IPR006471">
    <property type="entry name" value="Formate_DH_gsu"/>
</dbReference>
<dbReference type="STRING" id="1094558.ME5_00091"/>
<dbReference type="GO" id="GO:0036397">
    <property type="term" value="F:formate dehydrogenase (quinone) activity"/>
    <property type="evidence" value="ECO:0007669"/>
    <property type="project" value="TreeGrafter"/>
</dbReference>
<dbReference type="GO" id="GO:0009061">
    <property type="term" value="P:anaerobic respiration"/>
    <property type="evidence" value="ECO:0007669"/>
    <property type="project" value="TreeGrafter"/>
</dbReference>
<gene>
    <name evidence="15" type="ORF">ME5_00091</name>
</gene>
<dbReference type="EMBL" id="AIMB01000001">
    <property type="protein sequence ID" value="EJF91712.1"/>
    <property type="molecule type" value="Genomic_DNA"/>
</dbReference>
<dbReference type="Proteomes" id="UP000008952">
    <property type="component" value="Unassembled WGS sequence"/>
</dbReference>
<dbReference type="Pfam" id="PF01292">
    <property type="entry name" value="Ni_hydr_CYTB"/>
    <property type="match status" value="1"/>
</dbReference>
<dbReference type="Gene3D" id="1.20.950.20">
    <property type="entry name" value="Transmembrane di-heme cytochromes, Chain C"/>
    <property type="match status" value="1"/>
</dbReference>
<dbReference type="GO" id="GO:0005886">
    <property type="term" value="C:plasma membrane"/>
    <property type="evidence" value="ECO:0007669"/>
    <property type="project" value="UniProtKB-SubCell"/>
</dbReference>
<accession>J1K2J9</accession>
<evidence type="ECO:0000256" key="7">
    <source>
        <dbReference type="ARBA" id="ARBA00022692"/>
    </source>
</evidence>
<evidence type="ECO:0000256" key="5">
    <source>
        <dbReference type="ARBA" id="ARBA00022475"/>
    </source>
</evidence>
<keyword evidence="16" id="KW-1185">Reference proteome</keyword>
<dbReference type="GO" id="GO:0015944">
    <property type="term" value="P:formate oxidation"/>
    <property type="evidence" value="ECO:0007669"/>
    <property type="project" value="TreeGrafter"/>
</dbReference>
<evidence type="ECO:0000256" key="8">
    <source>
        <dbReference type="ARBA" id="ARBA00022723"/>
    </source>
</evidence>
<dbReference type="InterPro" id="IPR011577">
    <property type="entry name" value="Cyt_b561_bac/Ni-Hgenase"/>
</dbReference>
<reference evidence="15 16" key="1">
    <citation type="submission" date="2012-03" db="EMBL/GenBank/DDBJ databases">
        <title>The Genome Sequence of Bartonella tamiae Th239.</title>
        <authorList>
            <consortium name="The Broad Institute Genome Sequencing Platform"/>
            <consortium name="The Broad Institute Genome Sequencing Center for Infectious Disease"/>
            <person name="Feldgarden M."/>
            <person name="Kirby J."/>
            <person name="Kosoy M."/>
            <person name="Birtles R."/>
            <person name="Probert W.S."/>
            <person name="Chiaraviglio L."/>
            <person name="Young S.K."/>
            <person name="Zeng Q."/>
            <person name="Gargeya S."/>
            <person name="Fitzgerald M."/>
            <person name="Haas B."/>
            <person name="Abouelleil A."/>
            <person name="Alvarado L."/>
            <person name="Arachchi H.M."/>
            <person name="Berlin A."/>
            <person name="Chapman S.B."/>
            <person name="Gearin G."/>
            <person name="Goldberg J."/>
            <person name="Griggs A."/>
            <person name="Gujja S."/>
            <person name="Hansen M."/>
            <person name="Heiman D."/>
            <person name="Howarth C."/>
            <person name="Larimer J."/>
            <person name="Lui A."/>
            <person name="MacDonald P.J.P."/>
            <person name="McCowen C."/>
            <person name="Montmayeur A."/>
            <person name="Murphy C."/>
            <person name="Neiman D."/>
            <person name="Pearson M."/>
            <person name="Priest M."/>
            <person name="Roberts A."/>
            <person name="Saif S."/>
            <person name="Shea T."/>
            <person name="Sisk P."/>
            <person name="Stolte C."/>
            <person name="Sykes S."/>
            <person name="Wortman J."/>
            <person name="Nusbaum C."/>
            <person name="Birren B."/>
        </authorList>
    </citation>
    <scope>NUCLEOTIDE SEQUENCE [LARGE SCALE GENOMIC DNA]</scope>
    <source>
        <strain evidence="15 16">Th239</strain>
    </source>
</reference>
<sequence>MKNKLYEKGDRIHRGSPVVVDRYTRGARINHWIAAGSMILLALTGLIMYWPFLFPLANLFGGGQVVRMIHPYIGIVMLLSFFGLFFRFWRLNIWEKSDLQWAMQMKDVLEGNEEKLPPVGKYNFGQKCIFWAMSFGLIILIVSGLMVWQAYFAPFVPIEWQRYALIIHSLVAAGIIAIWVMHMYAVYWIRGSLRAMVKGKVSGGFAWAHHRKWYDSMLKNREIKDLKK</sequence>
<organism evidence="15 16">
    <name type="scientific">Bartonella tamiae Th239</name>
    <dbReference type="NCBI Taxonomy" id="1094558"/>
    <lineage>
        <taxon>Bacteria</taxon>
        <taxon>Pseudomonadati</taxon>
        <taxon>Pseudomonadota</taxon>
        <taxon>Alphaproteobacteria</taxon>
        <taxon>Hyphomicrobiales</taxon>
        <taxon>Bartonellaceae</taxon>
        <taxon>Bartonella</taxon>
    </lineage>
</organism>
<dbReference type="OrthoDB" id="9790598at2"/>
<dbReference type="GO" id="GO:0022904">
    <property type="term" value="P:respiratory electron transport chain"/>
    <property type="evidence" value="ECO:0007669"/>
    <property type="project" value="InterPro"/>
</dbReference>
<evidence type="ECO:0000256" key="10">
    <source>
        <dbReference type="ARBA" id="ARBA00022989"/>
    </source>
</evidence>
<keyword evidence="8" id="KW-0479">Metal-binding</keyword>
<dbReference type="GO" id="GO:0009055">
    <property type="term" value="F:electron transfer activity"/>
    <property type="evidence" value="ECO:0007669"/>
    <property type="project" value="InterPro"/>
</dbReference>
<dbReference type="PANTHER" id="PTHR30074:SF5">
    <property type="entry name" value="FORMATE DEHYDROGENASE, NITRATE-INDUCIBLE, CYTOCHROME B556(FDN) SUBUNIT"/>
    <property type="match status" value="1"/>
</dbReference>
<dbReference type="RefSeq" id="WP_008037387.1">
    <property type="nucleotide sequence ID" value="NZ_JH725147.1"/>
</dbReference>
<keyword evidence="10 13" id="KW-1133">Transmembrane helix</keyword>
<dbReference type="HOGENOM" id="CLU_091368_1_1_5"/>
<dbReference type="PATRIC" id="fig|1094558.3.peg.94"/>
<proteinExistence type="inferred from homology"/>
<evidence type="ECO:0000256" key="4">
    <source>
        <dbReference type="ARBA" id="ARBA00022448"/>
    </source>
</evidence>
<evidence type="ECO:0000313" key="15">
    <source>
        <dbReference type="EMBL" id="EJF91712.1"/>
    </source>
</evidence>
<dbReference type="GO" id="GO:0008863">
    <property type="term" value="F:formate dehydrogenase (NAD+) activity"/>
    <property type="evidence" value="ECO:0007669"/>
    <property type="project" value="InterPro"/>
</dbReference>
<evidence type="ECO:0000256" key="3">
    <source>
        <dbReference type="ARBA" id="ARBA00010747"/>
    </source>
</evidence>
<comment type="similarity">
    <text evidence="3">Belongs to the formate dehydrogenase gamma subunit family.</text>
</comment>
<comment type="caution">
    <text evidence="15">The sequence shown here is derived from an EMBL/GenBank/DDBJ whole genome shotgun (WGS) entry which is preliminary data.</text>
</comment>
<evidence type="ECO:0000256" key="11">
    <source>
        <dbReference type="ARBA" id="ARBA00023004"/>
    </source>
</evidence>
<feature type="transmembrane region" description="Helical" evidence="13">
    <location>
        <begin position="163"/>
        <end position="189"/>
    </location>
</feature>
<name>J1K2J9_9HYPH</name>
<protein>
    <submittedName>
        <fullName evidence="15">Formate dehydrogenase, gamma subunit</fullName>
    </submittedName>
</protein>